<evidence type="ECO:0000256" key="1">
    <source>
        <dbReference type="ARBA" id="ARBA00006484"/>
    </source>
</evidence>
<name>A0A2T0V0L6_9MICO</name>
<sequence>MKRLEGKVAVVTGASRGIGLGIAERLVAEGARVCITARKPEALDEAVASLGGSEVAMSVAGRADDPAHQDEVLAAVAERFGPVELLVNNTGINPAYGRLVDIDLDAARKIVEVNCIAALSWVQKAVAGGLEERGGSIVNVSSTAGVRTAPGIGFYGASKAMLTHLTEELAVELGPSVRVNAVAPAVVKTKFATALYEGREDEVAQAYPLKRLGVPEDIASVVAFLLSDDAAWMTGQLVVVDGGLLLGGGV</sequence>
<evidence type="ECO:0000313" key="4">
    <source>
        <dbReference type="Proteomes" id="UP000237822"/>
    </source>
</evidence>
<comment type="similarity">
    <text evidence="1">Belongs to the short-chain dehydrogenases/reductases (SDR) family.</text>
</comment>
<dbReference type="AlphaFoldDB" id="A0A2T0V0L6"/>
<evidence type="ECO:0000313" key="3">
    <source>
        <dbReference type="EMBL" id="PRY63696.1"/>
    </source>
</evidence>
<reference evidence="3 4" key="1">
    <citation type="submission" date="2018-03" db="EMBL/GenBank/DDBJ databases">
        <title>Genomic Encyclopedia of Archaeal and Bacterial Type Strains, Phase II (KMG-II): from individual species to whole genera.</title>
        <authorList>
            <person name="Goeker M."/>
        </authorList>
    </citation>
    <scope>NUCLEOTIDE SEQUENCE [LARGE SCALE GENOMIC DNA]</scope>
    <source>
        <strain evidence="3 4">ATCC BAA-1496</strain>
    </source>
</reference>
<dbReference type="Gene3D" id="3.40.50.720">
    <property type="entry name" value="NAD(P)-binding Rossmann-like Domain"/>
    <property type="match status" value="1"/>
</dbReference>
<dbReference type="SUPFAM" id="SSF51735">
    <property type="entry name" value="NAD(P)-binding Rossmann-fold domains"/>
    <property type="match status" value="1"/>
</dbReference>
<gene>
    <name evidence="3" type="ORF">BCF74_10194</name>
</gene>
<protein>
    <submittedName>
        <fullName evidence="3">3-oxoacyl-[acyl-carrier protein] reductase</fullName>
    </submittedName>
</protein>
<evidence type="ECO:0000256" key="2">
    <source>
        <dbReference type="ARBA" id="ARBA00023002"/>
    </source>
</evidence>
<proteinExistence type="inferred from homology"/>
<dbReference type="InterPro" id="IPR002347">
    <property type="entry name" value="SDR_fam"/>
</dbReference>
<dbReference type="PANTHER" id="PTHR43943:SF2">
    <property type="entry name" value="DEHYDROGENASE_REDUCTASE 4"/>
    <property type="match status" value="1"/>
</dbReference>
<accession>A0A2T0V0L6</accession>
<dbReference type="PRINTS" id="PR00081">
    <property type="entry name" value="GDHRDH"/>
</dbReference>
<keyword evidence="4" id="KW-1185">Reference proteome</keyword>
<dbReference type="PRINTS" id="PR00080">
    <property type="entry name" value="SDRFAMILY"/>
</dbReference>
<dbReference type="Proteomes" id="UP000237822">
    <property type="component" value="Unassembled WGS sequence"/>
</dbReference>
<dbReference type="FunFam" id="3.40.50.720:FF:000084">
    <property type="entry name" value="Short-chain dehydrogenase reductase"/>
    <property type="match status" value="1"/>
</dbReference>
<dbReference type="OrthoDB" id="517007at2"/>
<comment type="caution">
    <text evidence="3">The sequence shown here is derived from an EMBL/GenBank/DDBJ whole genome shotgun (WGS) entry which is preliminary data.</text>
</comment>
<dbReference type="PANTHER" id="PTHR43943">
    <property type="entry name" value="DEHYDROGENASE/REDUCTASE (SDR FAMILY) MEMBER 4"/>
    <property type="match status" value="1"/>
</dbReference>
<keyword evidence="2" id="KW-0560">Oxidoreductase</keyword>
<dbReference type="Pfam" id="PF13561">
    <property type="entry name" value="adh_short_C2"/>
    <property type="match status" value="1"/>
</dbReference>
<dbReference type="RefSeq" id="WP_106295999.1">
    <property type="nucleotide sequence ID" value="NZ_PVTI01000001.1"/>
</dbReference>
<dbReference type="InterPro" id="IPR036291">
    <property type="entry name" value="NAD(P)-bd_dom_sf"/>
</dbReference>
<dbReference type="CDD" id="cd05233">
    <property type="entry name" value="SDR_c"/>
    <property type="match status" value="1"/>
</dbReference>
<dbReference type="NCBIfam" id="NF005559">
    <property type="entry name" value="PRK07231.1"/>
    <property type="match status" value="1"/>
</dbReference>
<dbReference type="GO" id="GO:0016491">
    <property type="term" value="F:oxidoreductase activity"/>
    <property type="evidence" value="ECO:0007669"/>
    <property type="project" value="UniProtKB-KW"/>
</dbReference>
<organism evidence="3 4">
    <name type="scientific">Knoellia remsis</name>
    <dbReference type="NCBI Taxonomy" id="407159"/>
    <lineage>
        <taxon>Bacteria</taxon>
        <taxon>Bacillati</taxon>
        <taxon>Actinomycetota</taxon>
        <taxon>Actinomycetes</taxon>
        <taxon>Micrococcales</taxon>
        <taxon>Intrasporangiaceae</taxon>
        <taxon>Knoellia</taxon>
    </lineage>
</organism>
<dbReference type="EMBL" id="PVTI01000001">
    <property type="protein sequence ID" value="PRY63696.1"/>
    <property type="molecule type" value="Genomic_DNA"/>
</dbReference>